<name>A0A9Q0MRQ2_9DIPT</name>
<organism evidence="1 2">
    <name type="scientific">Pseudolycoriella hygida</name>
    <dbReference type="NCBI Taxonomy" id="35572"/>
    <lineage>
        <taxon>Eukaryota</taxon>
        <taxon>Metazoa</taxon>
        <taxon>Ecdysozoa</taxon>
        <taxon>Arthropoda</taxon>
        <taxon>Hexapoda</taxon>
        <taxon>Insecta</taxon>
        <taxon>Pterygota</taxon>
        <taxon>Neoptera</taxon>
        <taxon>Endopterygota</taxon>
        <taxon>Diptera</taxon>
        <taxon>Nematocera</taxon>
        <taxon>Sciaroidea</taxon>
        <taxon>Sciaridae</taxon>
        <taxon>Pseudolycoriella</taxon>
    </lineage>
</organism>
<keyword evidence="2" id="KW-1185">Reference proteome</keyword>
<evidence type="ECO:0000313" key="2">
    <source>
        <dbReference type="Proteomes" id="UP001151699"/>
    </source>
</evidence>
<sequence>LSAGYRGKFKQPTARKLLQEWKIRLQQQEAKNICKFVRRVTRKRKEQPDKRFKVHRKCDKSNFVFGRIR</sequence>
<evidence type="ECO:0000313" key="1">
    <source>
        <dbReference type="EMBL" id="KAJ6636783.1"/>
    </source>
</evidence>
<comment type="caution">
    <text evidence="1">The sequence shown here is derived from an EMBL/GenBank/DDBJ whole genome shotgun (WGS) entry which is preliminary data.</text>
</comment>
<dbReference type="Proteomes" id="UP001151699">
    <property type="component" value="Chromosome C"/>
</dbReference>
<accession>A0A9Q0MRQ2</accession>
<reference evidence="1" key="1">
    <citation type="submission" date="2022-07" db="EMBL/GenBank/DDBJ databases">
        <authorList>
            <person name="Trinca V."/>
            <person name="Uliana J.V.C."/>
            <person name="Torres T.T."/>
            <person name="Ward R.J."/>
            <person name="Monesi N."/>
        </authorList>
    </citation>
    <scope>NUCLEOTIDE SEQUENCE</scope>
    <source>
        <strain evidence="1">HSMRA1968</strain>
        <tissue evidence="1">Whole embryos</tissue>
    </source>
</reference>
<gene>
    <name evidence="1" type="ORF">Bhyg_15378</name>
</gene>
<proteinExistence type="predicted"/>
<dbReference type="EMBL" id="WJQU01000004">
    <property type="protein sequence ID" value="KAJ6636783.1"/>
    <property type="molecule type" value="Genomic_DNA"/>
</dbReference>
<feature type="non-terminal residue" evidence="1">
    <location>
        <position position="69"/>
    </location>
</feature>
<protein>
    <submittedName>
        <fullName evidence="1">Uncharacterized protein</fullName>
    </submittedName>
</protein>
<dbReference type="AlphaFoldDB" id="A0A9Q0MRQ2"/>